<protein>
    <submittedName>
        <fullName evidence="2">Uncharacterized protein</fullName>
    </submittedName>
</protein>
<gene>
    <name evidence="2" type="ORF">NDU88_006400</name>
</gene>
<evidence type="ECO:0000256" key="1">
    <source>
        <dbReference type="SAM" id="MobiDB-lite"/>
    </source>
</evidence>
<sequence length="82" mass="8541">MAPRPRVQVVVSVFSLKAGSSHQARSSGSVVQEAAGPRGDGLLWGRRDHPSVTAPPQVASFVPADATLLLVSPKAVMGPRSR</sequence>
<name>A0AAV7TDB8_PLEWA</name>
<accession>A0AAV7TDB8</accession>
<keyword evidence="3" id="KW-1185">Reference proteome</keyword>
<feature type="region of interest" description="Disordered" evidence="1">
    <location>
        <begin position="24"/>
        <end position="50"/>
    </location>
</feature>
<comment type="caution">
    <text evidence="2">The sequence shown here is derived from an EMBL/GenBank/DDBJ whole genome shotgun (WGS) entry which is preliminary data.</text>
</comment>
<organism evidence="2 3">
    <name type="scientific">Pleurodeles waltl</name>
    <name type="common">Iberian ribbed newt</name>
    <dbReference type="NCBI Taxonomy" id="8319"/>
    <lineage>
        <taxon>Eukaryota</taxon>
        <taxon>Metazoa</taxon>
        <taxon>Chordata</taxon>
        <taxon>Craniata</taxon>
        <taxon>Vertebrata</taxon>
        <taxon>Euteleostomi</taxon>
        <taxon>Amphibia</taxon>
        <taxon>Batrachia</taxon>
        <taxon>Caudata</taxon>
        <taxon>Salamandroidea</taxon>
        <taxon>Salamandridae</taxon>
        <taxon>Pleurodelinae</taxon>
        <taxon>Pleurodeles</taxon>
    </lineage>
</organism>
<dbReference type="EMBL" id="JANPWB010000007">
    <property type="protein sequence ID" value="KAJ1174580.1"/>
    <property type="molecule type" value="Genomic_DNA"/>
</dbReference>
<dbReference type="Proteomes" id="UP001066276">
    <property type="component" value="Chromosome 4_1"/>
</dbReference>
<evidence type="ECO:0000313" key="3">
    <source>
        <dbReference type="Proteomes" id="UP001066276"/>
    </source>
</evidence>
<dbReference type="AlphaFoldDB" id="A0AAV7TDB8"/>
<proteinExistence type="predicted"/>
<reference evidence="2" key="1">
    <citation type="journal article" date="2022" name="bioRxiv">
        <title>Sequencing and chromosome-scale assembly of the giantPleurodeles waltlgenome.</title>
        <authorList>
            <person name="Brown T."/>
            <person name="Elewa A."/>
            <person name="Iarovenko S."/>
            <person name="Subramanian E."/>
            <person name="Araus A.J."/>
            <person name="Petzold A."/>
            <person name="Susuki M."/>
            <person name="Suzuki K.-i.T."/>
            <person name="Hayashi T."/>
            <person name="Toyoda A."/>
            <person name="Oliveira C."/>
            <person name="Osipova E."/>
            <person name="Leigh N.D."/>
            <person name="Simon A."/>
            <person name="Yun M.H."/>
        </authorList>
    </citation>
    <scope>NUCLEOTIDE SEQUENCE</scope>
    <source>
        <strain evidence="2">20211129_DDA</strain>
        <tissue evidence="2">Liver</tissue>
    </source>
</reference>
<evidence type="ECO:0000313" key="2">
    <source>
        <dbReference type="EMBL" id="KAJ1174580.1"/>
    </source>
</evidence>